<proteinExistence type="predicted"/>
<name>A0A2D4IWS3_MICLE</name>
<reference evidence="1" key="1">
    <citation type="submission" date="2017-07" db="EMBL/GenBank/DDBJ databases">
        <authorList>
            <person name="Mikheyev A."/>
            <person name="Grau M."/>
        </authorList>
    </citation>
    <scope>NUCLEOTIDE SEQUENCE</scope>
    <source>
        <tissue evidence="1">Venom_gland</tissue>
    </source>
</reference>
<organism evidence="1">
    <name type="scientific">Micrurus lemniscatus lemniscatus</name>
    <dbReference type="NCBI Taxonomy" id="129467"/>
    <lineage>
        <taxon>Eukaryota</taxon>
        <taxon>Metazoa</taxon>
        <taxon>Chordata</taxon>
        <taxon>Craniata</taxon>
        <taxon>Vertebrata</taxon>
        <taxon>Euteleostomi</taxon>
        <taxon>Lepidosauria</taxon>
        <taxon>Squamata</taxon>
        <taxon>Bifurcata</taxon>
        <taxon>Unidentata</taxon>
        <taxon>Episquamata</taxon>
        <taxon>Toxicofera</taxon>
        <taxon>Serpentes</taxon>
        <taxon>Colubroidea</taxon>
        <taxon>Elapidae</taxon>
        <taxon>Elapinae</taxon>
        <taxon>Micrurus</taxon>
    </lineage>
</organism>
<protein>
    <submittedName>
        <fullName evidence="1">Uncharacterized protein</fullName>
    </submittedName>
</protein>
<dbReference type="AlphaFoldDB" id="A0A2D4IWS3"/>
<reference evidence="1" key="2">
    <citation type="submission" date="2017-11" db="EMBL/GenBank/DDBJ databases">
        <title>Coralsnake Venomics: Analyses of Venom Gland Transcriptomes and Proteomes of Six Brazilian Taxa.</title>
        <authorList>
            <person name="Aird S.D."/>
            <person name="Jorge da Silva N."/>
            <person name="Qiu L."/>
            <person name="Villar-Briones A."/>
            <person name="Aparecida-Saddi V."/>
            <person name="Campos-Telles M.P."/>
            <person name="Grau M."/>
            <person name="Mikheyev A.S."/>
        </authorList>
    </citation>
    <scope>NUCLEOTIDE SEQUENCE</scope>
    <source>
        <tissue evidence="1">Venom_gland</tissue>
    </source>
</reference>
<sequence>MLKWFGINFLLRTRSLAGNIFLKKIIYNSMLLLQIQASKYTSTKITEIWDTDLLVASANASLILVISSIPSARFDVEVKLPRVPNIEFLAKTQLFYLAVETNIAALY</sequence>
<dbReference type="EMBL" id="IACK01131476">
    <property type="protein sequence ID" value="LAA88653.1"/>
    <property type="molecule type" value="Transcribed_RNA"/>
</dbReference>
<evidence type="ECO:0000313" key="1">
    <source>
        <dbReference type="EMBL" id="LAA88653.1"/>
    </source>
</evidence>
<accession>A0A2D4IWS3</accession>